<dbReference type="InterPro" id="IPR002347">
    <property type="entry name" value="SDR_fam"/>
</dbReference>
<dbReference type="FunFam" id="3.40.50.720:FF:000084">
    <property type="entry name" value="Short-chain dehydrogenase reductase"/>
    <property type="match status" value="1"/>
</dbReference>
<protein>
    <submittedName>
        <fullName evidence="3">Putative dehydrogenase</fullName>
    </submittedName>
</protein>
<dbReference type="PRINTS" id="PR00080">
    <property type="entry name" value="SDRFAMILY"/>
</dbReference>
<keyword evidence="2" id="KW-0560">Oxidoreductase</keyword>
<evidence type="ECO:0000256" key="1">
    <source>
        <dbReference type="ARBA" id="ARBA00006484"/>
    </source>
</evidence>
<dbReference type="KEGG" id="pri:PRIO_3730"/>
<dbReference type="PRINTS" id="PR00081">
    <property type="entry name" value="GDHRDH"/>
</dbReference>
<sequence>MNGGDQAMRLTGKKAIVTGAARGIGYEVARRFAEEGAAVVMADIDAEGNHSAQQLQRAGLAVTFCRTDVASNDSVVQLVDTAMELHGGIDILVNNAAVNIPGSILELSEEIWDRTYQVNVKSMFLLSRAVIPIMQRSGSGAIVNMGSANSYVAEPRLSAYVSSKGAILMLSKAMALDFAADGIRVNCICPGWVDTAFNDSHAALFGGREEILKSIHDIHPIGRTIQPVEIANTALFLVSDEASAITGAGILVDGGYTIK</sequence>
<dbReference type="CDD" id="cd05233">
    <property type="entry name" value="SDR_c"/>
    <property type="match status" value="1"/>
</dbReference>
<evidence type="ECO:0000313" key="3">
    <source>
        <dbReference type="EMBL" id="CQR56133.1"/>
    </source>
</evidence>
<dbReference type="GO" id="GO:0008206">
    <property type="term" value="P:bile acid metabolic process"/>
    <property type="evidence" value="ECO:0007669"/>
    <property type="project" value="UniProtKB-ARBA"/>
</dbReference>
<dbReference type="Pfam" id="PF13561">
    <property type="entry name" value="adh_short_C2"/>
    <property type="match status" value="1"/>
</dbReference>
<proteinExistence type="inferred from homology"/>
<dbReference type="PROSITE" id="PS00061">
    <property type="entry name" value="ADH_SHORT"/>
    <property type="match status" value="1"/>
</dbReference>
<gene>
    <name evidence="3" type="ORF">PRIO_3730</name>
</gene>
<dbReference type="STRING" id="483937.AMQ84_09535"/>
<name>A0A0E3WHZ2_9BACL</name>
<comment type="similarity">
    <text evidence="1">Belongs to the short-chain dehydrogenases/reductases (SDR) family.</text>
</comment>
<accession>A0A0E3WHZ2</accession>
<dbReference type="AlphaFoldDB" id="A0A0E3WHZ2"/>
<dbReference type="GO" id="GO:0016491">
    <property type="term" value="F:oxidoreductase activity"/>
    <property type="evidence" value="ECO:0007669"/>
    <property type="project" value="UniProtKB-KW"/>
</dbReference>
<dbReference type="Proteomes" id="UP000033163">
    <property type="component" value="Chromosome I"/>
</dbReference>
<reference evidence="4" key="1">
    <citation type="submission" date="2015-03" db="EMBL/GenBank/DDBJ databases">
        <authorList>
            <person name="Wibberg D."/>
        </authorList>
    </citation>
    <scope>NUCLEOTIDE SEQUENCE [LARGE SCALE GENOMIC DNA]</scope>
</reference>
<dbReference type="SUPFAM" id="SSF51735">
    <property type="entry name" value="NAD(P)-binding Rossmann-fold domains"/>
    <property type="match status" value="1"/>
</dbReference>
<dbReference type="PANTHER" id="PTHR24321">
    <property type="entry name" value="DEHYDROGENASES, SHORT CHAIN"/>
    <property type="match status" value="1"/>
</dbReference>
<dbReference type="NCBIfam" id="NF005559">
    <property type="entry name" value="PRK07231.1"/>
    <property type="match status" value="1"/>
</dbReference>
<dbReference type="RefSeq" id="WP_020432221.1">
    <property type="nucleotide sequence ID" value="NZ_AGBD01001433.1"/>
</dbReference>
<organism evidence="3 4">
    <name type="scientific">Paenibacillus riograndensis SBR5</name>
    <dbReference type="NCBI Taxonomy" id="1073571"/>
    <lineage>
        <taxon>Bacteria</taxon>
        <taxon>Bacillati</taxon>
        <taxon>Bacillota</taxon>
        <taxon>Bacilli</taxon>
        <taxon>Bacillales</taxon>
        <taxon>Paenibacillaceae</taxon>
        <taxon>Paenibacillus</taxon>
        <taxon>Paenibacillus sonchi group</taxon>
    </lineage>
</organism>
<dbReference type="EMBL" id="LN831776">
    <property type="protein sequence ID" value="CQR56133.1"/>
    <property type="molecule type" value="Genomic_DNA"/>
</dbReference>
<dbReference type="InterPro" id="IPR036291">
    <property type="entry name" value="NAD(P)-bd_dom_sf"/>
</dbReference>
<dbReference type="HOGENOM" id="CLU_010194_1_0_9"/>
<dbReference type="InterPro" id="IPR020904">
    <property type="entry name" value="Sc_DH/Rdtase_CS"/>
</dbReference>
<dbReference type="PANTHER" id="PTHR24321:SF15">
    <property type="entry name" value="OXIDOREDUCTASE UCPA"/>
    <property type="match status" value="1"/>
</dbReference>
<dbReference type="PATRIC" id="fig|1073571.4.peg.3985"/>
<evidence type="ECO:0000256" key="2">
    <source>
        <dbReference type="ARBA" id="ARBA00023002"/>
    </source>
</evidence>
<dbReference type="Gene3D" id="3.40.50.720">
    <property type="entry name" value="NAD(P)-binding Rossmann-like Domain"/>
    <property type="match status" value="1"/>
</dbReference>
<evidence type="ECO:0000313" key="4">
    <source>
        <dbReference type="Proteomes" id="UP000033163"/>
    </source>
</evidence>